<proteinExistence type="predicted"/>
<dbReference type="EMBL" id="OX597815">
    <property type="protein sequence ID" value="CAI9717867.1"/>
    <property type="molecule type" value="Genomic_DNA"/>
</dbReference>
<keyword evidence="3" id="KW-1185">Reference proteome</keyword>
<dbReference type="Proteomes" id="UP001162480">
    <property type="component" value="Chromosome 2"/>
</dbReference>
<sequence>MKSLGMVPEDLNTLASDRVGWRTKVWSGAKSFEEARIAQKDHFVLQVRRNIKPSIHMKSEQEINANYPVPKGTKSAEKRQCNT</sequence>
<evidence type="ECO:0000313" key="3">
    <source>
        <dbReference type="Proteomes" id="UP001162480"/>
    </source>
</evidence>
<feature type="region of interest" description="Disordered" evidence="1">
    <location>
        <begin position="56"/>
        <end position="83"/>
    </location>
</feature>
<reference evidence="2" key="1">
    <citation type="submission" date="2023-08" db="EMBL/GenBank/DDBJ databases">
        <authorList>
            <person name="Alioto T."/>
            <person name="Alioto T."/>
            <person name="Gomez Garrido J."/>
        </authorList>
    </citation>
    <scope>NUCLEOTIDE SEQUENCE</scope>
</reference>
<evidence type="ECO:0000256" key="1">
    <source>
        <dbReference type="SAM" id="MobiDB-lite"/>
    </source>
</evidence>
<evidence type="ECO:0000313" key="2">
    <source>
        <dbReference type="EMBL" id="CAI9717867.1"/>
    </source>
</evidence>
<protein>
    <submittedName>
        <fullName evidence="2">Uncharacterized protein</fullName>
    </submittedName>
</protein>
<organism evidence="2 3">
    <name type="scientific">Octopus vulgaris</name>
    <name type="common">Common octopus</name>
    <dbReference type="NCBI Taxonomy" id="6645"/>
    <lineage>
        <taxon>Eukaryota</taxon>
        <taxon>Metazoa</taxon>
        <taxon>Spiralia</taxon>
        <taxon>Lophotrochozoa</taxon>
        <taxon>Mollusca</taxon>
        <taxon>Cephalopoda</taxon>
        <taxon>Coleoidea</taxon>
        <taxon>Octopodiformes</taxon>
        <taxon>Octopoda</taxon>
        <taxon>Incirrata</taxon>
        <taxon>Octopodidae</taxon>
        <taxon>Octopus</taxon>
    </lineage>
</organism>
<gene>
    <name evidence="2" type="ORF">OCTVUL_1B013559</name>
</gene>
<accession>A0AA36AMQ3</accession>
<feature type="compositionally biased region" description="Basic and acidic residues" evidence="1">
    <location>
        <begin position="74"/>
        <end position="83"/>
    </location>
</feature>
<name>A0AA36AMQ3_OCTVU</name>
<dbReference type="AlphaFoldDB" id="A0AA36AMQ3"/>